<dbReference type="Pfam" id="PF06580">
    <property type="entry name" value="His_kinase"/>
    <property type="match status" value="1"/>
</dbReference>
<dbReference type="PANTHER" id="PTHR34220">
    <property type="entry name" value="SENSOR HISTIDINE KINASE YPDA"/>
    <property type="match status" value="1"/>
</dbReference>
<dbReference type="Gene3D" id="3.30.565.10">
    <property type="entry name" value="Histidine kinase-like ATPase, C-terminal domain"/>
    <property type="match status" value="1"/>
</dbReference>
<gene>
    <name evidence="3" type="ORF">BHV76_06215</name>
</gene>
<dbReference type="InterPro" id="IPR050640">
    <property type="entry name" value="Bact_2-comp_sensor_kinase"/>
</dbReference>
<evidence type="ECO:0000256" key="1">
    <source>
        <dbReference type="SAM" id="Phobius"/>
    </source>
</evidence>
<proteinExistence type="predicted"/>
<feature type="transmembrane region" description="Helical" evidence="1">
    <location>
        <begin position="86"/>
        <end position="110"/>
    </location>
</feature>
<accession>A0A854C4Z5</accession>
<protein>
    <recommendedName>
        <fullName evidence="2">Signal transduction histidine kinase internal region domain-containing protein</fullName>
    </recommendedName>
</protein>
<dbReference type="Proteomes" id="UP000186685">
    <property type="component" value="Unassembled WGS sequence"/>
</dbReference>
<feature type="transmembrane region" description="Helical" evidence="1">
    <location>
        <begin position="122"/>
        <end position="146"/>
    </location>
</feature>
<keyword evidence="1" id="KW-0812">Transmembrane</keyword>
<sequence length="351" mass="40342">MAKGINFASKYMWDMLLYSAMGCFSLILLTNYTDLRMPHKDNLITVQSFAAAIVLFNGVGFSMRFINEKLKTFYRSIMKNQNMMIVYWLTAGIFLFCSNCLLMIFTKIIIGAEAPFRIQTNGFMVIGGVWLVELVVAGQFMINRFYSEVIRLMKRSKELEESNAQARYMALQSQLNPHFLFNSLNTLIAEIEYNPANAVAFTRNLSDTYRYILYSQDKQTVPISEELDFLETYIKLHQVRLGECIEVDCRIPENLTDMPIPPLTLQLLAENAVKHNVISMAHPMTITIWTEKWGDTYRICFSNPICLKQGTGKSGHGLKNLSQRCEMLCGEKIEILNDNNKFTVKIPIPYE</sequence>
<dbReference type="AlphaFoldDB" id="A0A854C4Z5"/>
<dbReference type="GO" id="GO:0000155">
    <property type="term" value="F:phosphorelay sensor kinase activity"/>
    <property type="evidence" value="ECO:0007669"/>
    <property type="project" value="InterPro"/>
</dbReference>
<evidence type="ECO:0000259" key="2">
    <source>
        <dbReference type="Pfam" id="PF06580"/>
    </source>
</evidence>
<dbReference type="PANTHER" id="PTHR34220:SF7">
    <property type="entry name" value="SENSOR HISTIDINE KINASE YPDA"/>
    <property type="match status" value="1"/>
</dbReference>
<keyword evidence="1" id="KW-0472">Membrane</keyword>
<evidence type="ECO:0000313" key="3">
    <source>
        <dbReference type="EMBL" id="OKZ10472.1"/>
    </source>
</evidence>
<organism evidence="3 4">
    <name type="scientific">Phocaeicola plebeius</name>
    <dbReference type="NCBI Taxonomy" id="310297"/>
    <lineage>
        <taxon>Bacteria</taxon>
        <taxon>Pseudomonadati</taxon>
        <taxon>Bacteroidota</taxon>
        <taxon>Bacteroidia</taxon>
        <taxon>Bacteroidales</taxon>
        <taxon>Bacteroidaceae</taxon>
        <taxon>Phocaeicola</taxon>
    </lineage>
</organism>
<dbReference type="EMBL" id="MNQR01000019">
    <property type="protein sequence ID" value="OKZ10472.1"/>
    <property type="molecule type" value="Genomic_DNA"/>
</dbReference>
<feature type="transmembrane region" description="Helical" evidence="1">
    <location>
        <begin position="44"/>
        <end position="66"/>
    </location>
</feature>
<evidence type="ECO:0000313" key="4">
    <source>
        <dbReference type="Proteomes" id="UP000186685"/>
    </source>
</evidence>
<comment type="caution">
    <text evidence="3">The sequence shown here is derived from an EMBL/GenBank/DDBJ whole genome shotgun (WGS) entry which is preliminary data.</text>
</comment>
<dbReference type="GO" id="GO:0016020">
    <property type="term" value="C:membrane"/>
    <property type="evidence" value="ECO:0007669"/>
    <property type="project" value="InterPro"/>
</dbReference>
<dbReference type="InterPro" id="IPR010559">
    <property type="entry name" value="Sig_transdc_His_kin_internal"/>
</dbReference>
<reference evidence="3 4" key="1">
    <citation type="journal article" date="2016" name="Nat. Biotechnol.">
        <title>Measurement of bacterial replication rates in microbial communities.</title>
        <authorList>
            <person name="Brown C.T."/>
            <person name="Olm M.R."/>
            <person name="Thomas B.C."/>
            <person name="Banfield J.F."/>
        </authorList>
    </citation>
    <scope>NUCLEOTIDE SEQUENCE [LARGE SCALE GENOMIC DNA]</scope>
    <source>
        <strain evidence="3">45_130</strain>
    </source>
</reference>
<dbReference type="SUPFAM" id="SSF55874">
    <property type="entry name" value="ATPase domain of HSP90 chaperone/DNA topoisomerase II/histidine kinase"/>
    <property type="match status" value="1"/>
</dbReference>
<keyword evidence="1" id="KW-1133">Transmembrane helix</keyword>
<name>A0A854C4Z5_9BACT</name>
<feature type="domain" description="Signal transduction histidine kinase internal region" evidence="2">
    <location>
        <begin position="166"/>
        <end position="243"/>
    </location>
</feature>
<feature type="transmembrane region" description="Helical" evidence="1">
    <location>
        <begin position="12"/>
        <end position="32"/>
    </location>
</feature>
<dbReference type="InterPro" id="IPR036890">
    <property type="entry name" value="HATPase_C_sf"/>
</dbReference>